<evidence type="ECO:0000313" key="3">
    <source>
        <dbReference type="Proteomes" id="UP000612055"/>
    </source>
</evidence>
<organism evidence="2 3">
    <name type="scientific">Edaphochlamys debaryana</name>
    <dbReference type="NCBI Taxonomy" id="47281"/>
    <lineage>
        <taxon>Eukaryota</taxon>
        <taxon>Viridiplantae</taxon>
        <taxon>Chlorophyta</taxon>
        <taxon>core chlorophytes</taxon>
        <taxon>Chlorophyceae</taxon>
        <taxon>CS clade</taxon>
        <taxon>Chlamydomonadales</taxon>
        <taxon>Chlamydomonadales incertae sedis</taxon>
        <taxon>Edaphochlamys</taxon>
    </lineage>
</organism>
<sequence>MLGARPVHLAAPRKAGLGTRSGLGQLPLVPQITAVRASVGGAGRVPPPRLPPPASGPGGNDYGDGFKGRLILAAVGQLGQLGVGLGIGLGFGLGIGLGFGRIGAGIERGLTNFASGPGNRSLADGVAAGLQGMGTAKARPQR</sequence>
<keyword evidence="3" id="KW-1185">Reference proteome</keyword>
<reference evidence="2" key="1">
    <citation type="journal article" date="2020" name="bioRxiv">
        <title>Comparative genomics of Chlamydomonas.</title>
        <authorList>
            <person name="Craig R.J."/>
            <person name="Hasan A.R."/>
            <person name="Ness R.W."/>
            <person name="Keightley P.D."/>
        </authorList>
    </citation>
    <scope>NUCLEOTIDE SEQUENCE</scope>
    <source>
        <strain evidence="2">CCAP 11/70</strain>
    </source>
</reference>
<feature type="compositionally biased region" description="Pro residues" evidence="1">
    <location>
        <begin position="45"/>
        <end position="55"/>
    </location>
</feature>
<evidence type="ECO:0000256" key="1">
    <source>
        <dbReference type="SAM" id="MobiDB-lite"/>
    </source>
</evidence>
<proteinExistence type="predicted"/>
<feature type="region of interest" description="Disordered" evidence="1">
    <location>
        <begin position="40"/>
        <end position="60"/>
    </location>
</feature>
<dbReference type="Proteomes" id="UP000612055">
    <property type="component" value="Unassembled WGS sequence"/>
</dbReference>
<name>A0A836C085_9CHLO</name>
<gene>
    <name evidence="2" type="ORF">HYH03_006494</name>
</gene>
<accession>A0A836C085</accession>
<protein>
    <submittedName>
        <fullName evidence="2">Uncharacterized protein</fullName>
    </submittedName>
</protein>
<comment type="caution">
    <text evidence="2">The sequence shown here is derived from an EMBL/GenBank/DDBJ whole genome shotgun (WGS) entry which is preliminary data.</text>
</comment>
<dbReference type="AlphaFoldDB" id="A0A836C085"/>
<evidence type="ECO:0000313" key="2">
    <source>
        <dbReference type="EMBL" id="KAG2495551.1"/>
    </source>
</evidence>
<dbReference type="EMBL" id="JAEHOE010000024">
    <property type="protein sequence ID" value="KAG2495551.1"/>
    <property type="molecule type" value="Genomic_DNA"/>
</dbReference>